<keyword evidence="2" id="KW-1185">Reference proteome</keyword>
<accession>A0A0S7BKJ5</accession>
<gene>
    <name evidence="1" type="ORF">ATC1_13915</name>
</gene>
<organism evidence="1">
    <name type="scientific">Flexilinea flocculi</name>
    <dbReference type="NCBI Taxonomy" id="1678840"/>
    <lineage>
        <taxon>Bacteria</taxon>
        <taxon>Bacillati</taxon>
        <taxon>Chloroflexota</taxon>
        <taxon>Anaerolineae</taxon>
        <taxon>Anaerolineales</taxon>
        <taxon>Anaerolineaceae</taxon>
        <taxon>Flexilinea</taxon>
    </lineage>
</organism>
<dbReference type="STRING" id="1678840.ATC1_13915"/>
<dbReference type="Proteomes" id="UP000053370">
    <property type="component" value="Unassembled WGS sequence"/>
</dbReference>
<evidence type="ECO:0000313" key="2">
    <source>
        <dbReference type="Proteomes" id="UP000053370"/>
    </source>
</evidence>
<protein>
    <submittedName>
        <fullName evidence="1">Uncharacterized protein</fullName>
    </submittedName>
</protein>
<proteinExistence type="predicted"/>
<name>A0A0S7BKJ5_9CHLR</name>
<evidence type="ECO:0000313" key="1">
    <source>
        <dbReference type="EMBL" id="GAP40933.1"/>
    </source>
</evidence>
<reference evidence="1" key="1">
    <citation type="journal article" date="2015" name="Genome Announc.">
        <title>Draft Genome Sequence of Anaerolineae Strain TC1, a Novel Isolate from a Methanogenic Wastewater Treatment System.</title>
        <authorList>
            <person name="Matsuura N."/>
            <person name="Tourlousse D.M."/>
            <person name="Sun L."/>
            <person name="Toyonaga M."/>
            <person name="Kuroda K."/>
            <person name="Ohashi A."/>
            <person name="Cruz R."/>
            <person name="Yamaguchi T."/>
            <person name="Sekiguchi Y."/>
        </authorList>
    </citation>
    <scope>NUCLEOTIDE SEQUENCE [LARGE SCALE GENOMIC DNA]</scope>
    <source>
        <strain evidence="1">TC1</strain>
    </source>
</reference>
<dbReference type="EMBL" id="DF968181">
    <property type="protein sequence ID" value="GAP40933.1"/>
    <property type="molecule type" value="Genomic_DNA"/>
</dbReference>
<dbReference type="AlphaFoldDB" id="A0A0S7BKJ5"/>
<sequence length="65" mass="7399">MLKAKCYHCDSLLSKDLIALNRKLLGRSIKKYLCLDCLADFLGATTDDLLIKITEFKEQGCDLFK</sequence>